<keyword evidence="2" id="KW-1185">Reference proteome</keyword>
<evidence type="ECO:0000313" key="2">
    <source>
        <dbReference type="Proteomes" id="UP000271098"/>
    </source>
</evidence>
<dbReference type="WBParaSite" id="GPUH_0000664701-mRNA-1">
    <property type="protein sequence ID" value="GPUH_0000664701-mRNA-1"/>
    <property type="gene ID" value="GPUH_0000664701"/>
</dbReference>
<dbReference type="InterPro" id="IPR039927">
    <property type="entry name" value="Ribosomal_mL43"/>
</dbReference>
<dbReference type="Gene3D" id="3.40.30.10">
    <property type="entry name" value="Glutaredoxin"/>
    <property type="match status" value="1"/>
</dbReference>
<organism evidence="3">
    <name type="scientific">Gongylonema pulchrum</name>
    <dbReference type="NCBI Taxonomy" id="637853"/>
    <lineage>
        <taxon>Eukaryota</taxon>
        <taxon>Metazoa</taxon>
        <taxon>Ecdysozoa</taxon>
        <taxon>Nematoda</taxon>
        <taxon>Chromadorea</taxon>
        <taxon>Rhabditida</taxon>
        <taxon>Spirurina</taxon>
        <taxon>Spiruromorpha</taxon>
        <taxon>Spiruroidea</taxon>
        <taxon>Gongylonematidae</taxon>
        <taxon>Gongylonema</taxon>
    </lineage>
</organism>
<accession>A0A183DD47</accession>
<dbReference type="EMBL" id="UYRT01015891">
    <property type="protein sequence ID" value="VDK55409.1"/>
    <property type="molecule type" value="Genomic_DNA"/>
</dbReference>
<evidence type="ECO:0000313" key="1">
    <source>
        <dbReference type="EMBL" id="VDK55409.1"/>
    </source>
</evidence>
<dbReference type="GO" id="GO:0003735">
    <property type="term" value="F:structural constituent of ribosome"/>
    <property type="evidence" value="ECO:0007669"/>
    <property type="project" value="InterPro"/>
</dbReference>
<dbReference type="PANTHER" id="PTHR21396:SF2">
    <property type="entry name" value="LARGE RIBOSOMAL SUBUNIT PROTEIN ML43"/>
    <property type="match status" value="1"/>
</dbReference>
<dbReference type="OrthoDB" id="88at2759"/>
<protein>
    <submittedName>
        <fullName evidence="3">L51_S25_CI-B8 domain-containing protein</fullName>
    </submittedName>
</protein>
<reference evidence="3" key="1">
    <citation type="submission" date="2016-06" db="UniProtKB">
        <authorList>
            <consortium name="WormBaseParasite"/>
        </authorList>
    </citation>
    <scope>IDENTIFICATION</scope>
</reference>
<dbReference type="GO" id="GO:0032543">
    <property type="term" value="P:mitochondrial translation"/>
    <property type="evidence" value="ECO:0007669"/>
    <property type="project" value="InterPro"/>
</dbReference>
<dbReference type="InterPro" id="IPR036249">
    <property type="entry name" value="Thioredoxin-like_sf"/>
</dbReference>
<name>A0A183DD47_9BILA</name>
<dbReference type="AlphaFoldDB" id="A0A183DD47"/>
<dbReference type="Proteomes" id="UP000271098">
    <property type="component" value="Unassembled WGS sequence"/>
</dbReference>
<proteinExistence type="predicted"/>
<dbReference type="GO" id="GO:0005762">
    <property type="term" value="C:mitochondrial large ribosomal subunit"/>
    <property type="evidence" value="ECO:0007669"/>
    <property type="project" value="TreeGrafter"/>
</dbReference>
<dbReference type="PANTHER" id="PTHR21396">
    <property type="entry name" value="39S RIBOSOMAL PROTEIN L43"/>
    <property type="match status" value="1"/>
</dbReference>
<reference evidence="1 2" key="2">
    <citation type="submission" date="2018-11" db="EMBL/GenBank/DDBJ databases">
        <authorList>
            <consortium name="Pathogen Informatics"/>
        </authorList>
    </citation>
    <scope>NUCLEOTIDE SEQUENCE [LARGE SCALE GENOMIC DNA]</scope>
</reference>
<sequence length="72" mass="8188">MHLNDGWRINGFPSTPFNNAVTTYIPQLHRLTIRFCRKNECSAGVRDFIAQGLLARFAAQNPSVVVYVQPIR</sequence>
<gene>
    <name evidence="1" type="ORF">GPUH_LOCUS6637</name>
</gene>
<evidence type="ECO:0000313" key="3">
    <source>
        <dbReference type="WBParaSite" id="GPUH_0000664701-mRNA-1"/>
    </source>
</evidence>
<dbReference type="SUPFAM" id="SSF52833">
    <property type="entry name" value="Thioredoxin-like"/>
    <property type="match status" value="1"/>
</dbReference>